<evidence type="ECO:0000313" key="2">
    <source>
        <dbReference type="EnsemblMetazoa" id="ADIR008391-PA"/>
    </source>
</evidence>
<dbReference type="InterPro" id="IPR035912">
    <property type="entry name" value="EHR_sf"/>
</dbReference>
<dbReference type="AlphaFoldDB" id="A0A182NL60"/>
<evidence type="ECO:0008006" key="4">
    <source>
        <dbReference type="Google" id="ProtNLM"/>
    </source>
</evidence>
<sequence length="108" mass="12784">MSHVILLVQIGSHLETRSFSDYGSLHDCLNHVCIVFEKMLRARYPHKSYITYDLEQLFRYIDEYHEICCLVYENSTGTYKPYSRVWIKDQIYHMLEKVAFGSAPNGQK</sequence>
<dbReference type="SUPFAM" id="SSF143875">
    <property type="entry name" value="ERH-like"/>
    <property type="match status" value="1"/>
</dbReference>
<comment type="similarity">
    <text evidence="1">Belongs to the E(R) family.</text>
</comment>
<dbReference type="InterPro" id="IPR000781">
    <property type="entry name" value="ERH"/>
</dbReference>
<dbReference type="STRING" id="7168.A0A182NL60"/>
<protein>
    <recommendedName>
        <fullName evidence="4">Enhancer of rudimentary homolog</fullName>
    </recommendedName>
</protein>
<name>A0A182NL60_9DIPT</name>
<organism evidence="2 3">
    <name type="scientific">Anopheles dirus</name>
    <dbReference type="NCBI Taxonomy" id="7168"/>
    <lineage>
        <taxon>Eukaryota</taxon>
        <taxon>Metazoa</taxon>
        <taxon>Ecdysozoa</taxon>
        <taxon>Arthropoda</taxon>
        <taxon>Hexapoda</taxon>
        <taxon>Insecta</taxon>
        <taxon>Pterygota</taxon>
        <taxon>Neoptera</taxon>
        <taxon>Endopterygota</taxon>
        <taxon>Diptera</taxon>
        <taxon>Nematocera</taxon>
        <taxon>Culicoidea</taxon>
        <taxon>Culicidae</taxon>
        <taxon>Anophelinae</taxon>
        <taxon>Anopheles</taxon>
    </lineage>
</organism>
<reference evidence="2" key="2">
    <citation type="submission" date="2020-05" db="UniProtKB">
        <authorList>
            <consortium name="EnsemblMetazoa"/>
        </authorList>
    </citation>
    <scope>IDENTIFICATION</scope>
    <source>
        <strain evidence="2">WRAIR2</strain>
    </source>
</reference>
<dbReference type="Pfam" id="PF01133">
    <property type="entry name" value="ER"/>
    <property type="match status" value="1"/>
</dbReference>
<dbReference type="VEuPathDB" id="VectorBase:ADIR008391"/>
<evidence type="ECO:0000256" key="1">
    <source>
        <dbReference type="ARBA" id="ARBA00007491"/>
    </source>
</evidence>
<dbReference type="EnsemblMetazoa" id="ADIR008391-RA">
    <property type="protein sequence ID" value="ADIR008391-PA"/>
    <property type="gene ID" value="ADIR008391"/>
</dbReference>
<reference evidence="3" key="1">
    <citation type="submission" date="2013-03" db="EMBL/GenBank/DDBJ databases">
        <title>The Genome Sequence of Anopheles dirus WRAIR2.</title>
        <authorList>
            <consortium name="The Broad Institute Genomics Platform"/>
            <person name="Neafsey D.E."/>
            <person name="Walton C."/>
            <person name="Walker B."/>
            <person name="Young S.K."/>
            <person name="Zeng Q."/>
            <person name="Gargeya S."/>
            <person name="Fitzgerald M."/>
            <person name="Haas B."/>
            <person name="Abouelleil A."/>
            <person name="Allen A.W."/>
            <person name="Alvarado L."/>
            <person name="Arachchi H.M."/>
            <person name="Berlin A.M."/>
            <person name="Chapman S.B."/>
            <person name="Gainer-Dewar J."/>
            <person name="Goldberg J."/>
            <person name="Griggs A."/>
            <person name="Gujja S."/>
            <person name="Hansen M."/>
            <person name="Howarth C."/>
            <person name="Imamovic A."/>
            <person name="Ireland A."/>
            <person name="Larimer J."/>
            <person name="McCowan C."/>
            <person name="Murphy C."/>
            <person name="Pearson M."/>
            <person name="Poon T.W."/>
            <person name="Priest M."/>
            <person name="Roberts A."/>
            <person name="Saif S."/>
            <person name="Shea T."/>
            <person name="Sisk P."/>
            <person name="Sykes S."/>
            <person name="Wortman J."/>
            <person name="Nusbaum C."/>
            <person name="Birren B."/>
        </authorList>
    </citation>
    <scope>NUCLEOTIDE SEQUENCE [LARGE SCALE GENOMIC DNA]</scope>
    <source>
        <strain evidence="3">WRAIR2</strain>
    </source>
</reference>
<dbReference type="PANTHER" id="PTHR12373:SF0">
    <property type="entry name" value="ENHANCER OF RUDIMENTARY HOMOLOG"/>
    <property type="match status" value="1"/>
</dbReference>
<dbReference type="Gene3D" id="3.30.2260.10">
    <property type="entry name" value="Enhancer of rudimentary"/>
    <property type="match status" value="1"/>
</dbReference>
<dbReference type="PANTHER" id="PTHR12373">
    <property type="entry name" value="ENHANCER OF RUDIMENTARY ERH"/>
    <property type="match status" value="1"/>
</dbReference>
<evidence type="ECO:0000313" key="3">
    <source>
        <dbReference type="Proteomes" id="UP000075884"/>
    </source>
</evidence>
<keyword evidence="3" id="KW-1185">Reference proteome</keyword>
<proteinExistence type="inferred from homology"/>
<dbReference type="Proteomes" id="UP000075884">
    <property type="component" value="Unassembled WGS sequence"/>
</dbReference>
<accession>A0A182NL60</accession>